<evidence type="ECO:0000313" key="2">
    <source>
        <dbReference type="EMBL" id="KAF2177852.1"/>
    </source>
</evidence>
<gene>
    <name evidence="2" type="ORF">K469DRAFT_719324</name>
</gene>
<name>A0A6A6DHH7_9PEZI</name>
<feature type="transmembrane region" description="Helical" evidence="1">
    <location>
        <begin position="32"/>
        <end position="53"/>
    </location>
</feature>
<proteinExistence type="predicted"/>
<feature type="transmembrane region" description="Helical" evidence="1">
    <location>
        <begin position="121"/>
        <end position="145"/>
    </location>
</feature>
<keyword evidence="1" id="KW-0472">Membrane</keyword>
<sequence>MDSPHHFDEMERIKAAEQEDRHLKARIRRLRLVSRVLALCISIATFIPITLTLHKFLTTQNVYHNVVKPDGTVVNRTAWAKDSKVWPTWMYFLVAAIAVLLNLIILLSYRCGIDSANKAAMVATAFSWIVKIGNLVVWSVAAGLYRREKDLNGKSNDLWGWTCSAAARAIQKEFSNEVDFNKFCNVQSVSWYAGLVQVGAAVLTIFIYFLVFRRLQTKKTVERQRMMSGFEPVRR</sequence>
<dbReference type="PANTHER" id="PTHR42069">
    <property type="entry name" value="HYPHAL ANASTAMOSIS-8 PROTEIN"/>
    <property type="match status" value="1"/>
</dbReference>
<keyword evidence="1" id="KW-0812">Transmembrane</keyword>
<keyword evidence="1" id="KW-1133">Transmembrane helix</keyword>
<dbReference type="EMBL" id="ML994681">
    <property type="protein sequence ID" value="KAF2177852.1"/>
    <property type="molecule type" value="Genomic_DNA"/>
</dbReference>
<dbReference type="AlphaFoldDB" id="A0A6A6DHH7"/>
<organism evidence="2 3">
    <name type="scientific">Zopfia rhizophila CBS 207.26</name>
    <dbReference type="NCBI Taxonomy" id="1314779"/>
    <lineage>
        <taxon>Eukaryota</taxon>
        <taxon>Fungi</taxon>
        <taxon>Dikarya</taxon>
        <taxon>Ascomycota</taxon>
        <taxon>Pezizomycotina</taxon>
        <taxon>Dothideomycetes</taxon>
        <taxon>Dothideomycetes incertae sedis</taxon>
        <taxon>Zopfiaceae</taxon>
        <taxon>Zopfia</taxon>
    </lineage>
</organism>
<reference evidence="2" key="1">
    <citation type="journal article" date="2020" name="Stud. Mycol.">
        <title>101 Dothideomycetes genomes: a test case for predicting lifestyles and emergence of pathogens.</title>
        <authorList>
            <person name="Haridas S."/>
            <person name="Albert R."/>
            <person name="Binder M."/>
            <person name="Bloem J."/>
            <person name="Labutti K."/>
            <person name="Salamov A."/>
            <person name="Andreopoulos B."/>
            <person name="Baker S."/>
            <person name="Barry K."/>
            <person name="Bills G."/>
            <person name="Bluhm B."/>
            <person name="Cannon C."/>
            <person name="Castanera R."/>
            <person name="Culley D."/>
            <person name="Daum C."/>
            <person name="Ezra D."/>
            <person name="Gonzalez J."/>
            <person name="Henrissat B."/>
            <person name="Kuo A."/>
            <person name="Liang C."/>
            <person name="Lipzen A."/>
            <person name="Lutzoni F."/>
            <person name="Magnuson J."/>
            <person name="Mondo S."/>
            <person name="Nolan M."/>
            <person name="Ohm R."/>
            <person name="Pangilinan J."/>
            <person name="Park H.-J."/>
            <person name="Ramirez L."/>
            <person name="Alfaro M."/>
            <person name="Sun H."/>
            <person name="Tritt A."/>
            <person name="Yoshinaga Y."/>
            <person name="Zwiers L.-H."/>
            <person name="Turgeon B."/>
            <person name="Goodwin S."/>
            <person name="Spatafora J."/>
            <person name="Crous P."/>
            <person name="Grigoriev I."/>
        </authorList>
    </citation>
    <scope>NUCLEOTIDE SEQUENCE</scope>
    <source>
        <strain evidence="2">CBS 207.26</strain>
    </source>
</reference>
<feature type="transmembrane region" description="Helical" evidence="1">
    <location>
        <begin position="189"/>
        <end position="211"/>
    </location>
</feature>
<evidence type="ECO:0000256" key="1">
    <source>
        <dbReference type="SAM" id="Phobius"/>
    </source>
</evidence>
<accession>A0A6A6DHH7</accession>
<dbReference type="PANTHER" id="PTHR42069:SF1">
    <property type="entry name" value="MARVEL DOMAIN-CONTAINING PROTEIN"/>
    <property type="match status" value="1"/>
</dbReference>
<evidence type="ECO:0008006" key="4">
    <source>
        <dbReference type="Google" id="ProtNLM"/>
    </source>
</evidence>
<feature type="transmembrane region" description="Helical" evidence="1">
    <location>
        <begin position="89"/>
        <end position="109"/>
    </location>
</feature>
<dbReference type="OrthoDB" id="5371583at2759"/>
<protein>
    <recommendedName>
        <fullName evidence="4">MARVEL domain-containing protein</fullName>
    </recommendedName>
</protein>
<dbReference type="Proteomes" id="UP000800200">
    <property type="component" value="Unassembled WGS sequence"/>
</dbReference>
<evidence type="ECO:0000313" key="3">
    <source>
        <dbReference type="Proteomes" id="UP000800200"/>
    </source>
</evidence>
<keyword evidence="3" id="KW-1185">Reference proteome</keyword>